<accession>A0ABS7CIG9</accession>
<organism evidence="3 4">
    <name type="scientific">Paenibacillus sepulcri</name>
    <dbReference type="NCBI Taxonomy" id="359917"/>
    <lineage>
        <taxon>Bacteria</taxon>
        <taxon>Bacillati</taxon>
        <taxon>Bacillota</taxon>
        <taxon>Bacilli</taxon>
        <taxon>Bacillales</taxon>
        <taxon>Paenibacillaceae</taxon>
        <taxon>Paenibacillus</taxon>
    </lineage>
</organism>
<evidence type="ECO:0000313" key="3">
    <source>
        <dbReference type="EMBL" id="MBW7460695.1"/>
    </source>
</evidence>
<keyword evidence="4" id="KW-1185">Reference proteome</keyword>
<feature type="domain" description="Aerobactin siderophore biosynthesis IucA/IucC-like C-terminal" evidence="2">
    <location>
        <begin position="1"/>
        <end position="144"/>
    </location>
</feature>
<reference evidence="3 4" key="1">
    <citation type="submission" date="2021-07" db="EMBL/GenBank/DDBJ databases">
        <title>Paenibacillus radiodurans sp. nov., isolated from the southeastern edge of Tengger Desert.</title>
        <authorList>
            <person name="Zhang G."/>
        </authorList>
    </citation>
    <scope>NUCLEOTIDE SEQUENCE [LARGE SCALE GENOMIC DNA]</scope>
    <source>
        <strain evidence="3 4">CCM 7311</strain>
    </source>
</reference>
<dbReference type="EMBL" id="JAHZIK010002395">
    <property type="protein sequence ID" value="MBW7460695.1"/>
    <property type="molecule type" value="Genomic_DNA"/>
</dbReference>
<dbReference type="Proteomes" id="UP001519887">
    <property type="component" value="Unassembled WGS sequence"/>
</dbReference>
<dbReference type="PANTHER" id="PTHR34384:SF6">
    <property type="entry name" value="STAPHYLOFERRIN B SYNTHASE"/>
    <property type="match status" value="1"/>
</dbReference>
<evidence type="ECO:0000259" key="2">
    <source>
        <dbReference type="Pfam" id="PF06276"/>
    </source>
</evidence>
<dbReference type="InterPro" id="IPR022770">
    <property type="entry name" value="IucA/IucC-like_C"/>
</dbReference>
<sequence>HGQNIILLHKQGLPQRVVLKDFHDGVRFSVSHLTEPERCPVLNPEPASHALVNPNSFIKTTSPADVRDFSYDAFFFICLSELAMFLEEHYQLGEDRFWAATAKIIVDYQQKHPQHKERYRLFDLFEETVQIEELTKRRLFGDGEFRFRAGRNPLYPFRPSSC</sequence>
<dbReference type="PANTHER" id="PTHR34384">
    <property type="entry name" value="L-2,3-DIAMINOPROPANOATE--CITRATE LIGASE"/>
    <property type="match status" value="1"/>
</dbReference>
<dbReference type="Pfam" id="PF06276">
    <property type="entry name" value="FhuF"/>
    <property type="match status" value="1"/>
</dbReference>
<gene>
    <name evidence="3" type="ORF">K0U00_42185</name>
</gene>
<comment type="pathway">
    <text evidence="1">Siderophore biosynthesis.</text>
</comment>
<dbReference type="Gene3D" id="1.10.510.40">
    <property type="match status" value="1"/>
</dbReference>
<proteinExistence type="predicted"/>
<evidence type="ECO:0000256" key="1">
    <source>
        <dbReference type="ARBA" id="ARBA00004924"/>
    </source>
</evidence>
<dbReference type="InterPro" id="IPR037455">
    <property type="entry name" value="LucA/IucC-like"/>
</dbReference>
<evidence type="ECO:0000313" key="4">
    <source>
        <dbReference type="Proteomes" id="UP001519887"/>
    </source>
</evidence>
<name>A0ABS7CIG9_9BACL</name>
<feature type="non-terminal residue" evidence="3">
    <location>
        <position position="1"/>
    </location>
</feature>
<comment type="caution">
    <text evidence="3">The sequence shown here is derived from an EMBL/GenBank/DDBJ whole genome shotgun (WGS) entry which is preliminary data.</text>
</comment>
<protein>
    <submittedName>
        <fullName evidence="3">IucA/IucC family siderophore biosynthesis protein</fullName>
    </submittedName>
</protein>